<dbReference type="Proteomes" id="UP000053370">
    <property type="component" value="Unassembled WGS sequence"/>
</dbReference>
<dbReference type="RefSeq" id="WP_062280879.1">
    <property type="nucleotide sequence ID" value="NZ_DF968181.1"/>
</dbReference>
<evidence type="ECO:0000313" key="2">
    <source>
        <dbReference type="Proteomes" id="UP000053370"/>
    </source>
</evidence>
<name>A0A0S7BUF2_9CHLR</name>
<dbReference type="STRING" id="1678840.ATC1_13834"/>
<dbReference type="OrthoDB" id="165280at2"/>
<protein>
    <submittedName>
        <fullName evidence="1">Uncharacterized protein</fullName>
    </submittedName>
</protein>
<proteinExistence type="predicted"/>
<dbReference type="AlphaFoldDB" id="A0A0S7BUF2"/>
<keyword evidence="2" id="KW-1185">Reference proteome</keyword>
<accession>A0A0S7BUF2</accession>
<evidence type="ECO:0000313" key="1">
    <source>
        <dbReference type="EMBL" id="GAP40852.1"/>
    </source>
</evidence>
<organism evidence="1">
    <name type="scientific">Flexilinea flocculi</name>
    <dbReference type="NCBI Taxonomy" id="1678840"/>
    <lineage>
        <taxon>Bacteria</taxon>
        <taxon>Bacillati</taxon>
        <taxon>Chloroflexota</taxon>
        <taxon>Anaerolineae</taxon>
        <taxon>Anaerolineales</taxon>
        <taxon>Anaerolineaceae</taxon>
        <taxon>Flexilinea</taxon>
    </lineage>
</organism>
<dbReference type="EMBL" id="DF968181">
    <property type="protein sequence ID" value="GAP40852.1"/>
    <property type="molecule type" value="Genomic_DNA"/>
</dbReference>
<sequence length="138" mass="15213">MSNFPAWFNRAYKRWSRSQAGEEDFIAFCDLLGYPPSKVLGWLHGEFLPEGSEILSIAGTLGTEVYSTLGLPAVDPELMKIYHAFSHLHGEFRSRLAQALWEAENEIKEKGISAGSPDAGGILSASFTKWGIAPNPKQ</sequence>
<gene>
    <name evidence="1" type="ORF">ATC1_13834</name>
</gene>
<reference evidence="1" key="1">
    <citation type="journal article" date="2015" name="Genome Announc.">
        <title>Draft Genome Sequence of Anaerolineae Strain TC1, a Novel Isolate from a Methanogenic Wastewater Treatment System.</title>
        <authorList>
            <person name="Matsuura N."/>
            <person name="Tourlousse D.M."/>
            <person name="Sun L."/>
            <person name="Toyonaga M."/>
            <person name="Kuroda K."/>
            <person name="Ohashi A."/>
            <person name="Cruz R."/>
            <person name="Yamaguchi T."/>
            <person name="Sekiguchi Y."/>
        </authorList>
    </citation>
    <scope>NUCLEOTIDE SEQUENCE [LARGE SCALE GENOMIC DNA]</scope>
    <source>
        <strain evidence="1">TC1</strain>
    </source>
</reference>